<sequence>MEVVVGCELVAINFEEELQAGHTGCGSRELGYGRGEVEDHHKLGIGFTGVTVHVDAPSLQSLLESGELWC</sequence>
<name>A0A6S6PB05_9MYCO</name>
<accession>A0A6S6PB05</accession>
<evidence type="ECO:0000313" key="2">
    <source>
        <dbReference type="Proteomes" id="UP000515734"/>
    </source>
</evidence>
<dbReference type="Proteomes" id="UP000515734">
    <property type="component" value="Chromosome"/>
</dbReference>
<organism evidence="1 2">
    <name type="scientific">Mycolicibacterium litorale</name>
    <dbReference type="NCBI Taxonomy" id="758802"/>
    <lineage>
        <taxon>Bacteria</taxon>
        <taxon>Bacillati</taxon>
        <taxon>Actinomycetota</taxon>
        <taxon>Actinomycetes</taxon>
        <taxon>Mycobacteriales</taxon>
        <taxon>Mycobacteriaceae</taxon>
        <taxon>Mycolicibacterium</taxon>
    </lineage>
</organism>
<gene>
    <name evidence="1" type="ORF">NIIDNTM18_40750</name>
</gene>
<dbReference type="EMBL" id="AP023287">
    <property type="protein sequence ID" value="BCI54797.1"/>
    <property type="molecule type" value="Genomic_DNA"/>
</dbReference>
<reference evidence="1 2" key="1">
    <citation type="submission" date="2020-07" db="EMBL/GenBank/DDBJ databases">
        <title>Complete genome sequence of Mycolicibacterium litorale like strain isolated from cardiac implantable electronic device infection.</title>
        <authorList>
            <person name="Fukano H."/>
            <person name="Miyama H."/>
            <person name="Hoshino Y."/>
        </authorList>
    </citation>
    <scope>NUCLEOTIDE SEQUENCE [LARGE SCALE GENOMIC DNA]</scope>
    <source>
        <strain evidence="1 2">NIIDNTM18</strain>
    </source>
</reference>
<proteinExistence type="predicted"/>
<dbReference type="AlphaFoldDB" id="A0A6S6PB05"/>
<protein>
    <submittedName>
        <fullName evidence="1">Uncharacterized protein</fullName>
    </submittedName>
</protein>
<evidence type="ECO:0000313" key="1">
    <source>
        <dbReference type="EMBL" id="BCI54797.1"/>
    </source>
</evidence>